<protein>
    <submittedName>
        <fullName evidence="2">Uncharacterized protein</fullName>
    </submittedName>
</protein>
<comment type="caution">
    <text evidence="2">The sequence shown here is derived from an EMBL/GenBank/DDBJ whole genome shotgun (WGS) entry which is preliminary data.</text>
</comment>
<dbReference type="EMBL" id="LAVV01011012">
    <property type="protein sequence ID" value="KNZ48304.1"/>
    <property type="molecule type" value="Genomic_DNA"/>
</dbReference>
<keyword evidence="3" id="KW-1185">Reference proteome</keyword>
<accession>A0A0L6UIC3</accession>
<dbReference type="AlphaFoldDB" id="A0A0L6UIC3"/>
<gene>
    <name evidence="2" type="ORF">VP01_5764g1</name>
</gene>
<evidence type="ECO:0000313" key="2">
    <source>
        <dbReference type="EMBL" id="KNZ48304.1"/>
    </source>
</evidence>
<reference evidence="2 3" key="1">
    <citation type="submission" date="2015-08" db="EMBL/GenBank/DDBJ databases">
        <title>Next Generation Sequencing and Analysis of the Genome of Puccinia sorghi L Schw, the Causal Agent of Maize Common Rust.</title>
        <authorList>
            <person name="Rochi L."/>
            <person name="Burguener G."/>
            <person name="Darino M."/>
            <person name="Turjanski A."/>
            <person name="Kreff E."/>
            <person name="Dieguez M.J."/>
            <person name="Sacco F."/>
        </authorList>
    </citation>
    <scope>NUCLEOTIDE SEQUENCE [LARGE SCALE GENOMIC DNA]</scope>
    <source>
        <strain evidence="2 3">RO10H11247</strain>
    </source>
</reference>
<dbReference type="Proteomes" id="UP000037035">
    <property type="component" value="Unassembled WGS sequence"/>
</dbReference>
<sequence>MAGHQINLTAQYTKSTNPTKSHLFTKSTHDQNIKFLWSQLMEKVQQLPETVRNTSFIMNMPQNTDPPPSPPGYCSSNYGSPSDKTALMNGKITKAHSRASWTRIEQGRQNGLVPDVTNLVLRSNKQPSSRDRDQSLPSLIKPYDESCLPNSNDPALTIYSCAINLTYKSLSAHGLSLGSYSKMIRAATCGFLCMIELPLPHNQCSIFLILLQPLRTDIQHGLFFSASGNHSSPAPHPKLFFFSAAAAAPVRPHLHCDQGKKDQQVSCFVTLVSMTKVFYLFLFLFCCCRPFKTILHHKKGKNDDSSMVIHFAYQCSFFSATPEAPARPTSIATGSPCKTPPPLQPIPIVQVKLLATNSKRWLPFPSKKTKLS</sequence>
<dbReference type="VEuPathDB" id="FungiDB:VP01_5764g1"/>
<evidence type="ECO:0000256" key="1">
    <source>
        <dbReference type="SAM" id="MobiDB-lite"/>
    </source>
</evidence>
<evidence type="ECO:0000313" key="3">
    <source>
        <dbReference type="Proteomes" id="UP000037035"/>
    </source>
</evidence>
<feature type="region of interest" description="Disordered" evidence="1">
    <location>
        <begin position="1"/>
        <end position="21"/>
    </location>
</feature>
<organism evidence="2 3">
    <name type="scientific">Puccinia sorghi</name>
    <dbReference type="NCBI Taxonomy" id="27349"/>
    <lineage>
        <taxon>Eukaryota</taxon>
        <taxon>Fungi</taxon>
        <taxon>Dikarya</taxon>
        <taxon>Basidiomycota</taxon>
        <taxon>Pucciniomycotina</taxon>
        <taxon>Pucciniomycetes</taxon>
        <taxon>Pucciniales</taxon>
        <taxon>Pucciniaceae</taxon>
        <taxon>Puccinia</taxon>
    </lineage>
</organism>
<name>A0A0L6UIC3_9BASI</name>
<proteinExistence type="predicted"/>